<dbReference type="Proteomes" id="UP000053558">
    <property type="component" value="Unassembled WGS sequence"/>
</dbReference>
<feature type="domain" description="Rhamnogalacturonase A/B/Epimerase-like pectate lyase" evidence="2">
    <location>
        <begin position="421"/>
        <end position="489"/>
    </location>
</feature>
<feature type="domain" description="Rhamnogalacturonase A/B/Epimerase-like pectate lyase" evidence="2">
    <location>
        <begin position="65"/>
        <end position="290"/>
    </location>
</feature>
<keyword evidence="4" id="KW-1185">Reference proteome</keyword>
<proteinExistence type="predicted"/>
<comment type="caution">
    <text evidence="3">The sequence shown here is derived from an EMBL/GenBank/DDBJ whole genome shotgun (WGS) entry which is preliminary data.</text>
</comment>
<evidence type="ECO:0000259" key="2">
    <source>
        <dbReference type="Pfam" id="PF12708"/>
    </source>
</evidence>
<dbReference type="GO" id="GO:0004650">
    <property type="term" value="F:polygalacturonase activity"/>
    <property type="evidence" value="ECO:0007669"/>
    <property type="project" value="InterPro"/>
</dbReference>
<keyword evidence="1" id="KW-0732">Signal</keyword>
<protein>
    <submittedName>
        <fullName evidence="3">Glycoside hydrolase family 55 protein</fullName>
    </submittedName>
</protein>
<dbReference type="InterPro" id="IPR011050">
    <property type="entry name" value="Pectin_lyase_fold/virulence"/>
</dbReference>
<dbReference type="InterPro" id="IPR024535">
    <property type="entry name" value="RHGA/B-epi-like_pectate_lyase"/>
</dbReference>
<organism evidence="3 4">
    <name type="scientific">Coniophora puteana (strain RWD-64-598)</name>
    <name type="common">Brown rot fungus</name>
    <dbReference type="NCBI Taxonomy" id="741705"/>
    <lineage>
        <taxon>Eukaryota</taxon>
        <taxon>Fungi</taxon>
        <taxon>Dikarya</taxon>
        <taxon>Basidiomycota</taxon>
        <taxon>Agaricomycotina</taxon>
        <taxon>Agaricomycetes</taxon>
        <taxon>Agaricomycetidae</taxon>
        <taxon>Boletales</taxon>
        <taxon>Coniophorineae</taxon>
        <taxon>Coniophoraceae</taxon>
        <taxon>Coniophora</taxon>
    </lineage>
</organism>
<sequence length="782" mass="85063">MLPIHSFITLSSLFGLALGLGSSCSAPLGSGHGDPNTPYWLETIKHQGSSPFNPNQTREHPYEVFRNVKDFGAVGDGKHDDTAAIQAAMTLGNRCGNLTCESSSLTPAIVYIPQGTYLVSDAIDAYFYTQIIGDAKRPPTLLASTDFRGFAVIDADPSKQVKNETEPWYINQDSFYRSIRNVVIDTRQMKPEAGAIGIHWEVSQSTSLVNVVVEMSQEKGTNHTGLYMEAGSGGFMGDLVFNGGKIGMSVGNQQFTVRNATFNNVTAGVNALWNWGWTFQDVTANNCEIAFNLTTGSVGSEAIIDATISNTKVFVSNSAPSHHKLNGSLVLNNARLHNVPVAVGIYGSDEVVLAGSSGSDDDAYIDNWAQGNAYVGTSDTPRFVQQAIPPINKPGSVVTPAGKIYGRGHPQYAGLDYTEVVSVKSEGAAGDGRQDDTRTLQRVIDEWWGCKLIFFDAGAYYVTDTLRIPAGTQIVGEAWSQVIGGGPKFADEANPHVVVRVGEEWEQGVTEISDMLFTTRGPAPGAIIMEWNAHEPAGQQGACGMWDTIFRIGGAAGTNLQEECPAGNLDPKCQAAFLGLHLTQSASAYLEGTWVWTADHDVDNVNQTQLSIFSARGILSESLGPVWMIGTASEHNTLYQYNLHQAQNHWIGFAQTETPYYQPVPNPPAPFRLHPEYHDPHSYANQTDAWAIYVRESWGVTVFGAGLYNFFKNYTQDCLANTTCQTDVFDVDDASTVQIYSLTTVGTTYQLDVRGRPAINATANSEGFQDTATLWQRWEMEL</sequence>
<evidence type="ECO:0000313" key="4">
    <source>
        <dbReference type="Proteomes" id="UP000053558"/>
    </source>
</evidence>
<name>A0A5M3N3Y6_CONPW</name>
<keyword evidence="3" id="KW-0378">Hydrolase</keyword>
<dbReference type="CDD" id="cd23668">
    <property type="entry name" value="GH55_beta13glucanase-like"/>
    <property type="match status" value="1"/>
</dbReference>
<dbReference type="SUPFAM" id="SSF51126">
    <property type="entry name" value="Pectin lyase-like"/>
    <property type="match status" value="2"/>
</dbReference>
<dbReference type="KEGG" id="cput:CONPUDRAFT_133643"/>
<dbReference type="OrthoDB" id="1046782at2759"/>
<reference evidence="4" key="1">
    <citation type="journal article" date="2012" name="Science">
        <title>The Paleozoic origin of enzymatic lignin decomposition reconstructed from 31 fungal genomes.</title>
        <authorList>
            <person name="Floudas D."/>
            <person name="Binder M."/>
            <person name="Riley R."/>
            <person name="Barry K."/>
            <person name="Blanchette R.A."/>
            <person name="Henrissat B."/>
            <person name="Martinez A.T."/>
            <person name="Otillar R."/>
            <person name="Spatafora J.W."/>
            <person name="Yadav J.S."/>
            <person name="Aerts A."/>
            <person name="Benoit I."/>
            <person name="Boyd A."/>
            <person name="Carlson A."/>
            <person name="Copeland A."/>
            <person name="Coutinho P.M."/>
            <person name="de Vries R.P."/>
            <person name="Ferreira P."/>
            <person name="Findley K."/>
            <person name="Foster B."/>
            <person name="Gaskell J."/>
            <person name="Glotzer D."/>
            <person name="Gorecki P."/>
            <person name="Heitman J."/>
            <person name="Hesse C."/>
            <person name="Hori C."/>
            <person name="Igarashi K."/>
            <person name="Jurgens J.A."/>
            <person name="Kallen N."/>
            <person name="Kersten P."/>
            <person name="Kohler A."/>
            <person name="Kuees U."/>
            <person name="Kumar T.K.A."/>
            <person name="Kuo A."/>
            <person name="LaButti K."/>
            <person name="Larrondo L.F."/>
            <person name="Lindquist E."/>
            <person name="Ling A."/>
            <person name="Lombard V."/>
            <person name="Lucas S."/>
            <person name="Lundell T."/>
            <person name="Martin R."/>
            <person name="McLaughlin D.J."/>
            <person name="Morgenstern I."/>
            <person name="Morin E."/>
            <person name="Murat C."/>
            <person name="Nagy L.G."/>
            <person name="Nolan M."/>
            <person name="Ohm R.A."/>
            <person name="Patyshakuliyeva A."/>
            <person name="Rokas A."/>
            <person name="Ruiz-Duenas F.J."/>
            <person name="Sabat G."/>
            <person name="Salamov A."/>
            <person name="Samejima M."/>
            <person name="Schmutz J."/>
            <person name="Slot J.C."/>
            <person name="St John F."/>
            <person name="Stenlid J."/>
            <person name="Sun H."/>
            <person name="Sun S."/>
            <person name="Syed K."/>
            <person name="Tsang A."/>
            <person name="Wiebenga A."/>
            <person name="Young D."/>
            <person name="Pisabarro A."/>
            <person name="Eastwood D.C."/>
            <person name="Martin F."/>
            <person name="Cullen D."/>
            <person name="Grigoriev I.V."/>
            <person name="Hibbett D.S."/>
        </authorList>
    </citation>
    <scope>NUCLEOTIDE SEQUENCE [LARGE SCALE GENOMIC DNA]</scope>
    <source>
        <strain evidence="4">RWD-64-598 SS2</strain>
    </source>
</reference>
<accession>A0A5M3N3Y6</accession>
<gene>
    <name evidence="3" type="ORF">CONPUDRAFT_133643</name>
</gene>
<dbReference type="Pfam" id="PF12708">
    <property type="entry name" value="Pect-lyase_RHGA_epim"/>
    <property type="match status" value="2"/>
</dbReference>
<dbReference type="PANTHER" id="PTHR33928:SF2">
    <property type="entry name" value="PECTATE LYASE SUPERFAMILY PROTEIN DOMAIN-CONTAINING PROTEIN-RELATED"/>
    <property type="match status" value="1"/>
</dbReference>
<dbReference type="EMBL" id="JH711573">
    <property type="protein sequence ID" value="EIW85957.1"/>
    <property type="molecule type" value="Genomic_DNA"/>
</dbReference>
<evidence type="ECO:0000313" key="3">
    <source>
        <dbReference type="EMBL" id="EIW85957.1"/>
    </source>
</evidence>
<evidence type="ECO:0000256" key="1">
    <source>
        <dbReference type="SAM" id="SignalP"/>
    </source>
</evidence>
<dbReference type="PANTHER" id="PTHR33928">
    <property type="entry name" value="POLYGALACTURONASE QRT3"/>
    <property type="match status" value="1"/>
</dbReference>
<feature type="signal peptide" evidence="1">
    <location>
        <begin position="1"/>
        <end position="19"/>
    </location>
</feature>
<dbReference type="GeneID" id="19200499"/>
<feature type="chain" id="PRO_5024414297" evidence="1">
    <location>
        <begin position="20"/>
        <end position="782"/>
    </location>
</feature>
<dbReference type="AlphaFoldDB" id="A0A5M3N3Y6"/>
<dbReference type="Gene3D" id="2.160.20.10">
    <property type="entry name" value="Single-stranded right-handed beta-helix, Pectin lyase-like"/>
    <property type="match status" value="2"/>
</dbReference>
<dbReference type="OMA" id="HAVEHNV"/>
<dbReference type="RefSeq" id="XP_007762938.1">
    <property type="nucleotide sequence ID" value="XM_007764748.1"/>
</dbReference>
<dbReference type="InterPro" id="IPR039279">
    <property type="entry name" value="QRT3-like"/>
</dbReference>
<dbReference type="InterPro" id="IPR012334">
    <property type="entry name" value="Pectin_lyas_fold"/>
</dbReference>